<protein>
    <submittedName>
        <fullName evidence="1">Uncharacterized protein</fullName>
    </submittedName>
</protein>
<gene>
    <name evidence="1" type="ORF">J6TS1_42070</name>
</gene>
<keyword evidence="2" id="KW-1185">Reference proteome</keyword>
<dbReference type="Proteomes" id="UP000680670">
    <property type="component" value="Unassembled WGS sequence"/>
</dbReference>
<comment type="caution">
    <text evidence="1">The sequence shown here is derived from an EMBL/GenBank/DDBJ whole genome shotgun (WGS) entry which is preliminary data.</text>
</comment>
<accession>A0ABQ4L2W6</accession>
<reference evidence="1 2" key="1">
    <citation type="submission" date="2021-03" db="EMBL/GenBank/DDBJ databases">
        <title>Antimicrobial resistance genes in bacteria isolated from Japanese honey, and their potential for conferring macrolide and lincosamide resistance in the American foulbrood pathogen Paenibacillus larvae.</title>
        <authorList>
            <person name="Okamoto M."/>
            <person name="Kumagai M."/>
            <person name="Kanamori H."/>
            <person name="Takamatsu D."/>
        </authorList>
    </citation>
    <scope>NUCLEOTIDE SEQUENCE [LARGE SCALE GENOMIC DNA]</scope>
    <source>
        <strain evidence="1 2">J6TS1</strain>
    </source>
</reference>
<proteinExistence type="predicted"/>
<sequence length="61" mass="7249">MDDSGKVSVINMDRLDICDGHYLNLHHQVRKEKNLSPRLWVALENEVMNDLLKMEEKEIER</sequence>
<evidence type="ECO:0000313" key="2">
    <source>
        <dbReference type="Proteomes" id="UP000680670"/>
    </source>
</evidence>
<dbReference type="EMBL" id="BORJ01000014">
    <property type="protein sequence ID" value="GIN98337.1"/>
    <property type="molecule type" value="Genomic_DNA"/>
</dbReference>
<evidence type="ECO:0000313" key="1">
    <source>
        <dbReference type="EMBL" id="GIN98337.1"/>
    </source>
</evidence>
<organism evidence="1 2">
    <name type="scientific">Siminovitchia terrae</name>
    <name type="common">Bacillus terrae</name>
    <dbReference type="NCBI Taxonomy" id="1914933"/>
    <lineage>
        <taxon>Bacteria</taxon>
        <taxon>Bacillati</taxon>
        <taxon>Bacillota</taxon>
        <taxon>Bacilli</taxon>
        <taxon>Bacillales</taxon>
        <taxon>Bacillaceae</taxon>
        <taxon>Siminovitchia</taxon>
    </lineage>
</organism>
<name>A0ABQ4L2W6_SIMTE</name>